<dbReference type="GO" id="GO:0010181">
    <property type="term" value="F:FMN binding"/>
    <property type="evidence" value="ECO:0007669"/>
    <property type="project" value="TreeGrafter"/>
</dbReference>
<dbReference type="Proteomes" id="UP000184512">
    <property type="component" value="Unassembled WGS sequence"/>
</dbReference>
<dbReference type="OrthoDB" id="9812295at2"/>
<evidence type="ECO:0000313" key="2">
    <source>
        <dbReference type="EMBL" id="SHJ64526.1"/>
    </source>
</evidence>
<dbReference type="STRING" id="1123357.SAMN02745244_02955"/>
<dbReference type="PANTHER" id="PTHR30543:SF21">
    <property type="entry name" value="NAD(P)H-DEPENDENT FMN REDUCTASE LOT6"/>
    <property type="match status" value="1"/>
</dbReference>
<dbReference type="InterPro" id="IPR050712">
    <property type="entry name" value="NAD(P)H-dep_reductase"/>
</dbReference>
<proteinExistence type="predicted"/>
<reference evidence="2 3" key="1">
    <citation type="submission" date="2016-11" db="EMBL/GenBank/DDBJ databases">
        <authorList>
            <person name="Jaros S."/>
            <person name="Januszkiewicz K."/>
            <person name="Wedrychowicz H."/>
        </authorList>
    </citation>
    <scope>NUCLEOTIDE SEQUENCE [LARGE SCALE GENOMIC DNA]</scope>
    <source>
        <strain evidence="2 3">DSM 12906</strain>
    </source>
</reference>
<gene>
    <name evidence="2" type="ORF">SAMN02745244_02955</name>
</gene>
<name>A0A1M6L067_9ACTN</name>
<evidence type="ECO:0000259" key="1">
    <source>
        <dbReference type="Pfam" id="PF03358"/>
    </source>
</evidence>
<dbReference type="PANTHER" id="PTHR30543">
    <property type="entry name" value="CHROMATE REDUCTASE"/>
    <property type="match status" value="1"/>
</dbReference>
<keyword evidence="3" id="KW-1185">Reference proteome</keyword>
<dbReference type="RefSeq" id="WP_073189664.1">
    <property type="nucleotide sequence ID" value="NZ_FQZG01000065.1"/>
</dbReference>
<dbReference type="GO" id="GO:0005829">
    <property type="term" value="C:cytosol"/>
    <property type="evidence" value="ECO:0007669"/>
    <property type="project" value="TreeGrafter"/>
</dbReference>
<protein>
    <submittedName>
        <fullName evidence="2">NAD(P)H-dependent FMN reductase</fullName>
    </submittedName>
</protein>
<dbReference type="EMBL" id="FQZG01000065">
    <property type="protein sequence ID" value="SHJ64526.1"/>
    <property type="molecule type" value="Genomic_DNA"/>
</dbReference>
<dbReference type="InterPro" id="IPR029039">
    <property type="entry name" value="Flavoprotein-like_sf"/>
</dbReference>
<dbReference type="SUPFAM" id="SSF52218">
    <property type="entry name" value="Flavoproteins"/>
    <property type="match status" value="1"/>
</dbReference>
<dbReference type="Gene3D" id="3.40.50.360">
    <property type="match status" value="1"/>
</dbReference>
<feature type="domain" description="NADPH-dependent FMN reductase-like" evidence="1">
    <location>
        <begin position="5"/>
        <end position="143"/>
    </location>
</feature>
<dbReference type="GO" id="GO:0016491">
    <property type="term" value="F:oxidoreductase activity"/>
    <property type="evidence" value="ECO:0007669"/>
    <property type="project" value="InterPro"/>
</dbReference>
<dbReference type="InterPro" id="IPR005025">
    <property type="entry name" value="FMN_Rdtase-like_dom"/>
</dbReference>
<dbReference type="Pfam" id="PF03358">
    <property type="entry name" value="FMN_red"/>
    <property type="match status" value="1"/>
</dbReference>
<dbReference type="AlphaFoldDB" id="A0A1M6L067"/>
<sequence>MNNLSVIVSSTRPQRIGGQVADWVRQGVGAEWDTTLIDLAALDLPFLNEDLPAGSGVYTLPHTLAWKAMVDASDAIAIVNAEYNGFFTAPLKNAIDYLRAEWADKPIAIVGYGWGGAGRANTALTQLLNNLKANVVGEVGLFFNTDLTLEGDLTVTDAKADELRALSAKLAEAQTAVSEAA</sequence>
<evidence type="ECO:0000313" key="3">
    <source>
        <dbReference type="Proteomes" id="UP000184512"/>
    </source>
</evidence>
<accession>A0A1M6L067</accession>
<organism evidence="2 3">
    <name type="scientific">Tessaracoccus bendigoensis DSM 12906</name>
    <dbReference type="NCBI Taxonomy" id="1123357"/>
    <lineage>
        <taxon>Bacteria</taxon>
        <taxon>Bacillati</taxon>
        <taxon>Actinomycetota</taxon>
        <taxon>Actinomycetes</taxon>
        <taxon>Propionibacteriales</taxon>
        <taxon>Propionibacteriaceae</taxon>
        <taxon>Tessaracoccus</taxon>
    </lineage>
</organism>